<organism evidence="2 3">
    <name type="scientific">Tepidimonas charontis</name>
    <dbReference type="NCBI Taxonomy" id="2267262"/>
    <lineage>
        <taxon>Bacteria</taxon>
        <taxon>Pseudomonadati</taxon>
        <taxon>Pseudomonadota</taxon>
        <taxon>Betaproteobacteria</taxon>
        <taxon>Burkholderiales</taxon>
        <taxon>Tepidimonas</taxon>
    </lineage>
</organism>
<comment type="caution">
    <text evidence="2">The sequence shown here is derived from an EMBL/GenBank/DDBJ whole genome shotgun (WGS) entry which is preliminary data.</text>
</comment>
<gene>
    <name evidence="2" type="ORF">Tchar_02628</name>
</gene>
<dbReference type="NCBIfam" id="TIGR01635">
    <property type="entry name" value="tail_comp_S"/>
    <property type="match status" value="1"/>
</dbReference>
<dbReference type="Pfam" id="PF05069">
    <property type="entry name" value="Phage_tail_S"/>
    <property type="match status" value="1"/>
</dbReference>
<keyword evidence="3" id="KW-1185">Reference proteome</keyword>
<name>A0A554WZN1_9BURK</name>
<reference evidence="2 3" key="1">
    <citation type="submission" date="2019-07" db="EMBL/GenBank/DDBJ databases">
        <title>Tepidimonas charontis SPSP-6 draft genome.</title>
        <authorList>
            <person name="Da Costa M.S."/>
            <person name="Froufe H.J.C."/>
            <person name="Egas C."/>
            <person name="Albuquerque L."/>
        </authorList>
    </citation>
    <scope>NUCLEOTIDE SEQUENCE [LARGE SCALE GENOMIC DNA]</scope>
    <source>
        <strain evidence="2 3">SPSP-6</strain>
    </source>
</reference>
<dbReference type="AlphaFoldDB" id="A0A554WZN1"/>
<dbReference type="OrthoDB" id="2081253at2"/>
<sequence>MIEIDIDDREVTQALERLQRKVADLTPAMRDIAQALESETERRFDVEGPGWPGLSPTTIRQREKSGHWPGKMLQVSGDLARSIESEAGPRHALVSVNKRYAAIHQFGGKAGRGRNVTIPARPFLPIDAGGALTEPARETIGEIIARYLAGR</sequence>
<feature type="region of interest" description="Disordered" evidence="1">
    <location>
        <begin position="40"/>
        <end position="68"/>
    </location>
</feature>
<evidence type="ECO:0000313" key="2">
    <source>
        <dbReference type="EMBL" id="TSE29043.1"/>
    </source>
</evidence>
<evidence type="ECO:0000313" key="3">
    <source>
        <dbReference type="Proteomes" id="UP000318294"/>
    </source>
</evidence>
<accession>A0A554WZN1</accession>
<dbReference type="EMBL" id="VJON01000075">
    <property type="protein sequence ID" value="TSE29043.1"/>
    <property type="molecule type" value="Genomic_DNA"/>
</dbReference>
<dbReference type="InterPro" id="IPR006522">
    <property type="entry name" value="Phage_virion_morphogenesis"/>
</dbReference>
<dbReference type="RefSeq" id="WP_144329450.1">
    <property type="nucleotide sequence ID" value="NZ_VJON01000075.1"/>
</dbReference>
<proteinExistence type="predicted"/>
<evidence type="ECO:0000256" key="1">
    <source>
        <dbReference type="SAM" id="MobiDB-lite"/>
    </source>
</evidence>
<protein>
    <submittedName>
        <fullName evidence="2">Phage virion morphogenesis protein</fullName>
    </submittedName>
</protein>
<dbReference type="Proteomes" id="UP000318294">
    <property type="component" value="Unassembled WGS sequence"/>
</dbReference>